<dbReference type="EMBL" id="SJPW01000003">
    <property type="protein sequence ID" value="TWU56590.1"/>
    <property type="molecule type" value="Genomic_DNA"/>
</dbReference>
<proteinExistence type="predicted"/>
<accession>A0A5C6F7P1</accession>
<dbReference type="AlphaFoldDB" id="A0A5C6F7P1"/>
<evidence type="ECO:0000313" key="1">
    <source>
        <dbReference type="EMBL" id="TWU56590.1"/>
    </source>
</evidence>
<comment type="caution">
    <text evidence="1">The sequence shown here is derived from an EMBL/GenBank/DDBJ whole genome shotgun (WGS) entry which is preliminary data.</text>
</comment>
<dbReference type="Proteomes" id="UP000318288">
    <property type="component" value="Unassembled WGS sequence"/>
</dbReference>
<reference evidence="1 2" key="1">
    <citation type="submission" date="2019-02" db="EMBL/GenBank/DDBJ databases">
        <title>Deep-cultivation of Planctomycetes and their phenomic and genomic characterization uncovers novel biology.</title>
        <authorList>
            <person name="Wiegand S."/>
            <person name="Jogler M."/>
            <person name="Boedeker C."/>
            <person name="Pinto D."/>
            <person name="Vollmers J."/>
            <person name="Rivas-Marin E."/>
            <person name="Kohn T."/>
            <person name="Peeters S.H."/>
            <person name="Heuer A."/>
            <person name="Rast P."/>
            <person name="Oberbeckmann S."/>
            <person name="Bunk B."/>
            <person name="Jeske O."/>
            <person name="Meyerdierks A."/>
            <person name="Storesund J.E."/>
            <person name="Kallscheuer N."/>
            <person name="Luecker S."/>
            <person name="Lage O.M."/>
            <person name="Pohl T."/>
            <person name="Merkel B.J."/>
            <person name="Hornburger P."/>
            <person name="Mueller R.-W."/>
            <person name="Bruemmer F."/>
            <person name="Labrenz M."/>
            <person name="Spormann A.M."/>
            <person name="Op Den Camp H."/>
            <person name="Overmann J."/>
            <person name="Amann R."/>
            <person name="Jetten M.S.M."/>
            <person name="Mascher T."/>
            <person name="Medema M.H."/>
            <person name="Devos D.P."/>
            <person name="Kaster A.-K."/>
            <person name="Ovreas L."/>
            <person name="Rohde M."/>
            <person name="Galperin M.Y."/>
            <person name="Jogler C."/>
        </authorList>
    </citation>
    <scope>NUCLEOTIDE SEQUENCE [LARGE SCALE GENOMIC DNA]</scope>
    <source>
        <strain evidence="1 2">Poly51</strain>
    </source>
</reference>
<sequence>MAYDSTPHRSLLNTSAIENSFLNARRKLGRVKLFLAETGQASRWLSYVLLKFEKGFRQISVRSSQSVLMAALVGPQANPA</sequence>
<evidence type="ECO:0000313" key="2">
    <source>
        <dbReference type="Proteomes" id="UP000318288"/>
    </source>
</evidence>
<protein>
    <submittedName>
        <fullName evidence="1">Uncharacterized protein</fullName>
    </submittedName>
</protein>
<keyword evidence="2" id="KW-1185">Reference proteome</keyword>
<organism evidence="1 2">
    <name type="scientific">Rubripirellula tenax</name>
    <dbReference type="NCBI Taxonomy" id="2528015"/>
    <lineage>
        <taxon>Bacteria</taxon>
        <taxon>Pseudomonadati</taxon>
        <taxon>Planctomycetota</taxon>
        <taxon>Planctomycetia</taxon>
        <taxon>Pirellulales</taxon>
        <taxon>Pirellulaceae</taxon>
        <taxon>Rubripirellula</taxon>
    </lineage>
</organism>
<gene>
    <name evidence="1" type="ORF">Poly51_25060</name>
</gene>
<name>A0A5C6F7P1_9BACT</name>